<dbReference type="InterPro" id="IPR045584">
    <property type="entry name" value="Pilin-like"/>
</dbReference>
<evidence type="ECO:0000256" key="3">
    <source>
        <dbReference type="ARBA" id="ARBA00022692"/>
    </source>
</evidence>
<proteinExistence type="predicted"/>
<dbReference type="PANTHER" id="PTHR30093:SF44">
    <property type="entry name" value="TYPE II SECRETION SYSTEM CORE PROTEIN G"/>
    <property type="match status" value="1"/>
</dbReference>
<dbReference type="NCBIfam" id="TIGR02532">
    <property type="entry name" value="IV_pilin_GFxxxE"/>
    <property type="match status" value="1"/>
</dbReference>
<dbReference type="InterPro" id="IPR012902">
    <property type="entry name" value="N_methyl_site"/>
</dbReference>
<dbReference type="Pfam" id="PF07963">
    <property type="entry name" value="N_methyl"/>
    <property type="match status" value="1"/>
</dbReference>
<keyword evidence="3 6" id="KW-0812">Transmembrane</keyword>
<evidence type="ECO:0000256" key="2">
    <source>
        <dbReference type="ARBA" id="ARBA00022481"/>
    </source>
</evidence>
<dbReference type="EMBL" id="MHUG01000015">
    <property type="protein sequence ID" value="OHA73169.1"/>
    <property type="molecule type" value="Genomic_DNA"/>
</dbReference>
<dbReference type="GO" id="GO:0016020">
    <property type="term" value="C:membrane"/>
    <property type="evidence" value="ECO:0007669"/>
    <property type="project" value="UniProtKB-SubCell"/>
</dbReference>
<evidence type="ECO:0000256" key="5">
    <source>
        <dbReference type="ARBA" id="ARBA00023136"/>
    </source>
</evidence>
<evidence type="ECO:0008006" key="9">
    <source>
        <dbReference type="Google" id="ProtNLM"/>
    </source>
</evidence>
<dbReference type="InterPro" id="IPR000983">
    <property type="entry name" value="Bac_GSPG_pilin"/>
</dbReference>
<gene>
    <name evidence="7" type="ORF">A3B24_00795</name>
</gene>
<evidence type="ECO:0000256" key="4">
    <source>
        <dbReference type="ARBA" id="ARBA00022989"/>
    </source>
</evidence>
<dbReference type="AlphaFoldDB" id="A0A1G2RLC4"/>
<dbReference type="GO" id="GO:0015627">
    <property type="term" value="C:type II protein secretion system complex"/>
    <property type="evidence" value="ECO:0007669"/>
    <property type="project" value="InterPro"/>
</dbReference>
<dbReference type="PROSITE" id="PS00409">
    <property type="entry name" value="PROKAR_NTER_METHYL"/>
    <property type="match status" value="1"/>
</dbReference>
<protein>
    <recommendedName>
        <fullName evidence="9">Type II secretion system protein GspG C-terminal domain-containing protein</fullName>
    </recommendedName>
</protein>
<dbReference type="Proteomes" id="UP000176917">
    <property type="component" value="Unassembled WGS sequence"/>
</dbReference>
<keyword evidence="5 6" id="KW-0472">Membrane</keyword>
<dbReference type="GO" id="GO:0015628">
    <property type="term" value="P:protein secretion by the type II secretion system"/>
    <property type="evidence" value="ECO:0007669"/>
    <property type="project" value="InterPro"/>
</dbReference>
<dbReference type="Gene3D" id="3.30.700.10">
    <property type="entry name" value="Glycoprotein, Type 4 Pilin"/>
    <property type="match status" value="1"/>
</dbReference>
<comment type="caution">
    <text evidence="7">The sequence shown here is derived from an EMBL/GenBank/DDBJ whole genome shotgun (WGS) entry which is preliminary data.</text>
</comment>
<dbReference type="SUPFAM" id="SSF54523">
    <property type="entry name" value="Pili subunits"/>
    <property type="match status" value="1"/>
</dbReference>
<organism evidence="7 8">
    <name type="scientific">Candidatus Wildermuthbacteria bacterium RIFCSPLOWO2_01_FULL_48_16</name>
    <dbReference type="NCBI Taxonomy" id="1802461"/>
    <lineage>
        <taxon>Bacteria</taxon>
        <taxon>Candidatus Wildermuthiibacteriota</taxon>
    </lineage>
</organism>
<evidence type="ECO:0000313" key="7">
    <source>
        <dbReference type="EMBL" id="OHA73169.1"/>
    </source>
</evidence>
<sequence>MQLSETMKHSKKGFTLIELLVVIAVIGMLASIVLVALGPARARARDAKRVSDIRQISTAMELCYGDTSCNTVNDSTFLAIAADANQRLTTTVVGTYMPTLPTEPGGGSATCTTAASTVESAAGAYCGYTSAAGAEYCVYARLSDGRVFAASEKGSQYMTIIPASLAACP</sequence>
<dbReference type="PANTHER" id="PTHR30093">
    <property type="entry name" value="GENERAL SECRETION PATHWAY PROTEIN G"/>
    <property type="match status" value="1"/>
</dbReference>
<name>A0A1G2RLC4_9BACT</name>
<evidence type="ECO:0000256" key="6">
    <source>
        <dbReference type="SAM" id="Phobius"/>
    </source>
</evidence>
<comment type="subcellular location">
    <subcellularLocation>
        <location evidence="1">Membrane</location>
        <topology evidence="1">Single-pass membrane protein</topology>
    </subcellularLocation>
</comment>
<accession>A0A1G2RLC4</accession>
<evidence type="ECO:0000313" key="8">
    <source>
        <dbReference type="Proteomes" id="UP000176917"/>
    </source>
</evidence>
<dbReference type="PRINTS" id="PR00813">
    <property type="entry name" value="BCTERIALGSPG"/>
</dbReference>
<keyword evidence="4 6" id="KW-1133">Transmembrane helix</keyword>
<keyword evidence="2" id="KW-0488">Methylation</keyword>
<reference evidence="7 8" key="1">
    <citation type="journal article" date="2016" name="Nat. Commun.">
        <title>Thousands of microbial genomes shed light on interconnected biogeochemical processes in an aquifer system.</title>
        <authorList>
            <person name="Anantharaman K."/>
            <person name="Brown C.T."/>
            <person name="Hug L.A."/>
            <person name="Sharon I."/>
            <person name="Castelle C.J."/>
            <person name="Probst A.J."/>
            <person name="Thomas B.C."/>
            <person name="Singh A."/>
            <person name="Wilkins M.J."/>
            <person name="Karaoz U."/>
            <person name="Brodie E.L."/>
            <person name="Williams K.H."/>
            <person name="Hubbard S.S."/>
            <person name="Banfield J.F."/>
        </authorList>
    </citation>
    <scope>NUCLEOTIDE SEQUENCE [LARGE SCALE GENOMIC DNA]</scope>
</reference>
<feature type="transmembrane region" description="Helical" evidence="6">
    <location>
        <begin position="20"/>
        <end position="40"/>
    </location>
</feature>
<dbReference type="STRING" id="1802461.A3B24_00795"/>
<evidence type="ECO:0000256" key="1">
    <source>
        <dbReference type="ARBA" id="ARBA00004167"/>
    </source>
</evidence>